<dbReference type="Proteomes" id="UP000471166">
    <property type="component" value="Unassembled WGS sequence"/>
</dbReference>
<gene>
    <name evidence="1" type="ORF">GV791_31825</name>
</gene>
<dbReference type="SUPFAM" id="SSF48403">
    <property type="entry name" value="Ankyrin repeat"/>
    <property type="match status" value="1"/>
</dbReference>
<reference evidence="1 2" key="1">
    <citation type="submission" date="2020-01" db="EMBL/GenBank/DDBJ databases">
        <title>Genetics and antimicrobial susceptibilities of Nocardia species isolated from the soil; a comparison with species isolated from humans.</title>
        <authorList>
            <person name="Carrasco G."/>
            <person name="Monzon S."/>
            <person name="Sansegundo M."/>
            <person name="Garcia E."/>
            <person name="Garrido N."/>
            <person name="Medina M.J."/>
            <person name="Villalon P."/>
            <person name="Ramirez-Arocha A.C."/>
            <person name="Jimenez P."/>
            <person name="Cuesta I."/>
            <person name="Valdezate S."/>
        </authorList>
    </citation>
    <scope>NUCLEOTIDE SEQUENCE [LARGE SCALE GENOMIC DNA]</scope>
    <source>
        <strain evidence="1 2">CNM20110626</strain>
    </source>
</reference>
<dbReference type="Gene3D" id="1.25.40.20">
    <property type="entry name" value="Ankyrin repeat-containing domain"/>
    <property type="match status" value="1"/>
</dbReference>
<proteinExistence type="predicted"/>
<organism evidence="1 2">
    <name type="scientific">Nocardia cyriacigeorgica</name>
    <dbReference type="NCBI Taxonomy" id="135487"/>
    <lineage>
        <taxon>Bacteria</taxon>
        <taxon>Bacillati</taxon>
        <taxon>Actinomycetota</taxon>
        <taxon>Actinomycetes</taxon>
        <taxon>Mycobacteriales</taxon>
        <taxon>Nocardiaceae</taxon>
        <taxon>Nocardia</taxon>
    </lineage>
</organism>
<accession>A0A6P1CZ89</accession>
<evidence type="ECO:0000313" key="2">
    <source>
        <dbReference type="Proteomes" id="UP000471166"/>
    </source>
</evidence>
<feature type="non-terminal residue" evidence="1">
    <location>
        <position position="1"/>
    </location>
</feature>
<dbReference type="AlphaFoldDB" id="A0A6P1CZ89"/>
<sequence length="48" mass="5146">GEWRYLTVRLLIDAGADVTIPDGDGTSPRDLADRRGFDDVVALIDAAS</sequence>
<dbReference type="EMBL" id="JAAGVB010000404">
    <property type="protein sequence ID" value="NEW37107.1"/>
    <property type="molecule type" value="Genomic_DNA"/>
</dbReference>
<protein>
    <submittedName>
        <fullName evidence="1">Ankyrin repeat domain-containing protein</fullName>
    </submittedName>
</protein>
<name>A0A6P1CZ89_9NOCA</name>
<dbReference type="InterPro" id="IPR036770">
    <property type="entry name" value="Ankyrin_rpt-contain_sf"/>
</dbReference>
<evidence type="ECO:0000313" key="1">
    <source>
        <dbReference type="EMBL" id="NEW37107.1"/>
    </source>
</evidence>
<comment type="caution">
    <text evidence="1">The sequence shown here is derived from an EMBL/GenBank/DDBJ whole genome shotgun (WGS) entry which is preliminary data.</text>
</comment>